<evidence type="ECO:0000256" key="2">
    <source>
        <dbReference type="ARBA" id="ARBA00022676"/>
    </source>
</evidence>
<evidence type="ECO:0000256" key="4">
    <source>
        <dbReference type="RuleBase" id="RU003718"/>
    </source>
</evidence>
<dbReference type="OMA" id="AIMMLQP"/>
<dbReference type="FunFam" id="3.40.50.2000:FF:000071">
    <property type="entry name" value="Glycosyltransferase"/>
    <property type="match status" value="1"/>
</dbReference>
<dbReference type="Gramene" id="QL07p043902:mrna">
    <property type="protein sequence ID" value="QL07p043902:mrna:CDS:1"/>
    <property type="gene ID" value="QL07p043902"/>
</dbReference>
<accession>A0A7N2M6J2</accession>
<gene>
    <name evidence="6" type="primary">LOC115952096</name>
</gene>
<keyword evidence="2 4" id="KW-0328">Glycosyltransferase</keyword>
<dbReference type="InterPro" id="IPR002213">
    <property type="entry name" value="UDP_glucos_trans"/>
</dbReference>
<dbReference type="InParanoid" id="A0A7N2M6J2"/>
<dbReference type="RefSeq" id="XP_030925038.1">
    <property type="nucleotide sequence ID" value="XM_031069178.1"/>
</dbReference>
<sequence length="494" mass="55460">MASTAQSHDPLHVFFFPFMSPGHLIPMIDIARLFASHGAKATILATPQNITRFQTILNRDQHANNDNNNIIDLLVLDFPYSEANLPENCENLDTLPSRNLSYNFTKAIMMLQPQAQQLVQQHQPDAIISDLNFPWTAEIARNCGIPRLVFHGTCCFSLCLNSCASQYKPHATVSSDTELFLVPGLPHPVYITMSQMPDRFFGNLGLHEFFEKFIEAERDTYGVVSNTFYEIEPEYVKHYEKLVGKKVWPVGPVSLFNTKALDIAERGNRASIDKDQVLTWLDSKKPNSVLYVCFGSLCNFSKSQLLEIGLGLESSKASFIWVIRDSYGDWFLPEGFEERVRDRALVIKGWAPQVLILNHSAVGGFMTHCGWNSVLESVTAGVPLITWPLFAEQFYNENFVLNRLGVGAEIGVKTGLAWGEEENIGVLVTRDRVEEVVTWLMGESEAVQGMRNRVSELSKLAMAAISKGGSSYVNMGLLIEDLLNLRRDRLSKSE</sequence>
<dbReference type="EnsemblPlants" id="QL07p043902:mrna">
    <property type="protein sequence ID" value="QL07p043902:mrna:CDS:1"/>
    <property type="gene ID" value="QL07p043902"/>
</dbReference>
<dbReference type="SUPFAM" id="SSF53756">
    <property type="entry name" value="UDP-Glycosyltransferase/glycogen phosphorylase"/>
    <property type="match status" value="1"/>
</dbReference>
<evidence type="ECO:0000256" key="1">
    <source>
        <dbReference type="ARBA" id="ARBA00009995"/>
    </source>
</evidence>
<proteinExistence type="inferred from homology"/>
<dbReference type="KEGG" id="qlo:115952096"/>
<dbReference type="InterPro" id="IPR035595">
    <property type="entry name" value="UDP_glycos_trans_CS"/>
</dbReference>
<dbReference type="FunFam" id="3.40.50.2000:FF:000047">
    <property type="entry name" value="Glycosyltransferase"/>
    <property type="match status" value="1"/>
</dbReference>
<dbReference type="CDD" id="cd03784">
    <property type="entry name" value="GT1_Gtf-like"/>
    <property type="match status" value="1"/>
</dbReference>
<dbReference type="OrthoDB" id="5835829at2759"/>
<dbReference type="PANTHER" id="PTHR48047:SF182">
    <property type="entry name" value="GLYCOSYLTRANSFERASE"/>
    <property type="match status" value="1"/>
</dbReference>
<dbReference type="PROSITE" id="PS00375">
    <property type="entry name" value="UDPGT"/>
    <property type="match status" value="1"/>
</dbReference>
<evidence type="ECO:0000256" key="5">
    <source>
        <dbReference type="RuleBase" id="RU362057"/>
    </source>
</evidence>
<dbReference type="AlphaFoldDB" id="A0A7N2M6J2"/>
<dbReference type="EC" id="2.4.1.-" evidence="5"/>
<comment type="similarity">
    <text evidence="1 4">Belongs to the UDP-glycosyltransferase family.</text>
</comment>
<dbReference type="Proteomes" id="UP000594261">
    <property type="component" value="Chromosome 7"/>
</dbReference>
<dbReference type="Pfam" id="PF00201">
    <property type="entry name" value="UDPGT"/>
    <property type="match status" value="1"/>
</dbReference>
<dbReference type="PANTHER" id="PTHR48047">
    <property type="entry name" value="GLYCOSYLTRANSFERASE"/>
    <property type="match status" value="1"/>
</dbReference>
<protein>
    <recommendedName>
        <fullName evidence="5">Glycosyltransferase</fullName>
        <ecNumber evidence="5">2.4.1.-</ecNumber>
    </recommendedName>
</protein>
<evidence type="ECO:0000313" key="7">
    <source>
        <dbReference type="Proteomes" id="UP000594261"/>
    </source>
</evidence>
<dbReference type="Gene3D" id="3.40.50.2000">
    <property type="entry name" value="Glycogen Phosphorylase B"/>
    <property type="match status" value="2"/>
</dbReference>
<evidence type="ECO:0000256" key="3">
    <source>
        <dbReference type="ARBA" id="ARBA00022679"/>
    </source>
</evidence>
<evidence type="ECO:0000313" key="6">
    <source>
        <dbReference type="EnsemblPlants" id="QL07p043902:mrna:CDS:1"/>
    </source>
</evidence>
<keyword evidence="3 4" id="KW-0808">Transferase</keyword>
<reference evidence="6" key="2">
    <citation type="submission" date="2021-01" db="UniProtKB">
        <authorList>
            <consortium name="EnsemblPlants"/>
        </authorList>
    </citation>
    <scope>IDENTIFICATION</scope>
</reference>
<reference evidence="6 7" key="1">
    <citation type="journal article" date="2016" name="G3 (Bethesda)">
        <title>First Draft Assembly and Annotation of the Genome of a California Endemic Oak Quercus lobata Nee (Fagaceae).</title>
        <authorList>
            <person name="Sork V.L."/>
            <person name="Fitz-Gibbon S.T."/>
            <person name="Puiu D."/>
            <person name="Crepeau M."/>
            <person name="Gugger P.F."/>
            <person name="Sherman R."/>
            <person name="Stevens K."/>
            <person name="Langley C.H."/>
            <person name="Pellegrini M."/>
            <person name="Salzberg S.L."/>
        </authorList>
    </citation>
    <scope>NUCLEOTIDE SEQUENCE [LARGE SCALE GENOMIC DNA]</scope>
    <source>
        <strain evidence="6 7">cv. SW786</strain>
    </source>
</reference>
<dbReference type="GeneID" id="115952096"/>
<dbReference type="EMBL" id="LRBV02000007">
    <property type="status" value="NOT_ANNOTATED_CDS"/>
    <property type="molecule type" value="Genomic_DNA"/>
</dbReference>
<keyword evidence="7" id="KW-1185">Reference proteome</keyword>
<name>A0A7N2M6J2_QUELO</name>
<dbReference type="GO" id="GO:0035251">
    <property type="term" value="F:UDP-glucosyltransferase activity"/>
    <property type="evidence" value="ECO:0007669"/>
    <property type="project" value="TreeGrafter"/>
</dbReference>
<organism evidence="6 7">
    <name type="scientific">Quercus lobata</name>
    <name type="common">Valley oak</name>
    <dbReference type="NCBI Taxonomy" id="97700"/>
    <lineage>
        <taxon>Eukaryota</taxon>
        <taxon>Viridiplantae</taxon>
        <taxon>Streptophyta</taxon>
        <taxon>Embryophyta</taxon>
        <taxon>Tracheophyta</taxon>
        <taxon>Spermatophyta</taxon>
        <taxon>Magnoliopsida</taxon>
        <taxon>eudicotyledons</taxon>
        <taxon>Gunneridae</taxon>
        <taxon>Pentapetalae</taxon>
        <taxon>rosids</taxon>
        <taxon>fabids</taxon>
        <taxon>Fagales</taxon>
        <taxon>Fagaceae</taxon>
        <taxon>Quercus</taxon>
    </lineage>
</organism>